<name>A0ACA9Y0H9_9ASCO</name>
<organism evidence="1 2">
    <name type="scientific">[Candida] jaroonii</name>
    <dbReference type="NCBI Taxonomy" id="467808"/>
    <lineage>
        <taxon>Eukaryota</taxon>
        <taxon>Fungi</taxon>
        <taxon>Dikarya</taxon>
        <taxon>Ascomycota</taxon>
        <taxon>Saccharomycotina</taxon>
        <taxon>Pichiomycetes</taxon>
        <taxon>Debaryomycetaceae</taxon>
        <taxon>Yamadazyma</taxon>
    </lineage>
</organism>
<evidence type="ECO:0000313" key="1">
    <source>
        <dbReference type="EMBL" id="CAH6718437.1"/>
    </source>
</evidence>
<comment type="caution">
    <text evidence="1">The sequence shown here is derived from an EMBL/GenBank/DDBJ whole genome shotgun (WGS) entry which is preliminary data.</text>
</comment>
<keyword evidence="2" id="KW-1185">Reference proteome</keyword>
<gene>
    <name evidence="1" type="ORF">CLIB1444_01S06700</name>
</gene>
<reference evidence="1" key="1">
    <citation type="submission" date="2022-06" db="EMBL/GenBank/DDBJ databases">
        <authorList>
            <person name="Legras J.-L."/>
            <person name="Devillers H."/>
            <person name="Grondin C."/>
        </authorList>
    </citation>
    <scope>NUCLEOTIDE SEQUENCE</scope>
    <source>
        <strain evidence="1">CLIB 1444</strain>
    </source>
</reference>
<dbReference type="Proteomes" id="UP001152531">
    <property type="component" value="Unassembled WGS sequence"/>
</dbReference>
<evidence type="ECO:0000313" key="2">
    <source>
        <dbReference type="Proteomes" id="UP001152531"/>
    </source>
</evidence>
<sequence length="1120" mass="129896">MNKLSTFRVNDSYKLFELTKSLNKSKFFKNFLNDSQHKLLNFIINLNNFKIWDNFLQGNCYIELFKDDDFYKLIEEQKAKEEEEEEKEKEKEKEKVDDKDKEKEHHKDKEKETTEEDYEIDIEDGLKTIKRLALHVRYLLWEKAIDFYYDTKDVDETTNTIEEVNDDYALLESLDNLQQEDEDKMEVDKEPTKPSVRDEEDDYDDEEEEEESVKPDEKIRDSTSEDLKFNDDNQLILALPMSIFVKDEDQENSLEDQENLIKEFNKVYHNFEYDRETLIKRRKLEKSDLKLEKNSQPVHTNKPEVKNTSNVEFAFATGSSLKHLLNTIQSQRDQIPLNDYELRTLFMDVKKNRGKWASDERIGQEELYDACEKVVLELRSYTEHSTPFLNKVSKREAPNYGLIIKKPMDLNTVMKKLKNLQYNSKQEFVDDIMLIWSNCLTYNADPKHFLRVHALAMQKKALKLVPHIPNITIKNRSELEKEEEKDEIDEAGKGKSSKKGRKRTRNEEIKLEHETLDSPDSGVATPVVIEEEKEKVSETPIEPTPIPDEATATTGAANANGEEEEEEDDNDDENDENNNQNEADEIGPELQAWRTLTAKSRANYCAARAKLFEDSGDVEDLENLIVNGNGLNGEKSIKLNMNAPAIIREPSEMANFNNYISNQVVSKGSLLDNDEPYLLEYDISGGLPGIKYEGIDDEIQDKQEKKVIDSYINNKMELSTSGFSMSTENGLNSIYFQNINQMQEIRKICFKISLIRQMQTQQFVHHTQMRQPEIETLKEIDIDPISKLDNHDPHNRDIQFHVLRRNVGKIAMQTGFEITESSAINTLTQLAEKYMSNLIKSLKVHRESSSSNKLGSDESLLVTLIENGINKPDDLYTFINEKLINQLTKLKDLRLKLSNFLKELLRPGLENFNEKSFNDNSEQFMTGDFSNDLGDDFFGFKELGLDKEFNMLSSSIPIYLLHSRLNNSFNSNGSTIKAHKFDDLKDFKVNKLYGNDISAQVEILKPFYTKLLEKSKAHFVKQQKKNGLSTEIPELSKLPLIDDEELPQKQRNIRPRLPPTGKITAIKKKPLIGSFFLEEEEEPLPMESQEIDADNEDPFGINQDMELDANEIENMMNDME</sequence>
<proteinExistence type="predicted"/>
<accession>A0ACA9Y0H9</accession>
<dbReference type="EMBL" id="CALSDN010000001">
    <property type="protein sequence ID" value="CAH6718437.1"/>
    <property type="molecule type" value="Genomic_DNA"/>
</dbReference>
<protein>
    <submittedName>
        <fullName evidence="1">Transcriptional activator Spt7p</fullName>
    </submittedName>
</protein>